<keyword evidence="3" id="KW-1003">Cell membrane</keyword>
<dbReference type="RefSeq" id="WP_245958858.1">
    <property type="nucleotide sequence ID" value="NZ_QWKZ01000026.1"/>
</dbReference>
<feature type="domain" description="ABC transmembrane type-1" evidence="8">
    <location>
        <begin position="102"/>
        <end position="317"/>
    </location>
</feature>
<feature type="transmembrane region" description="Helical" evidence="7">
    <location>
        <begin position="106"/>
        <end position="127"/>
    </location>
</feature>
<evidence type="ECO:0000256" key="6">
    <source>
        <dbReference type="ARBA" id="ARBA00023136"/>
    </source>
</evidence>
<reference evidence="9 10" key="1">
    <citation type="submission" date="2018-08" db="EMBL/GenBank/DDBJ databases">
        <title>Meiothermus luteus KCTC 52599 genome sequencing project.</title>
        <authorList>
            <person name="Da Costa M.S."/>
            <person name="Albuquerque L."/>
            <person name="Raposo P."/>
            <person name="Froufe H.J.C."/>
            <person name="Barroso C.S."/>
            <person name="Egas C."/>
        </authorList>
    </citation>
    <scope>NUCLEOTIDE SEQUENCE [LARGE SCALE GENOMIC DNA]</scope>
    <source>
        <strain evidence="9 10">KCTC 52599</strain>
    </source>
</reference>
<evidence type="ECO:0000256" key="4">
    <source>
        <dbReference type="ARBA" id="ARBA00022692"/>
    </source>
</evidence>
<evidence type="ECO:0000313" key="10">
    <source>
        <dbReference type="Proteomes" id="UP000265800"/>
    </source>
</evidence>
<dbReference type="InterPro" id="IPR051393">
    <property type="entry name" value="ABC_transporter_permease"/>
</dbReference>
<feature type="transmembrane region" description="Helical" evidence="7">
    <location>
        <begin position="296"/>
        <end position="318"/>
    </location>
</feature>
<sequence length="327" mass="36748">MAGGLGFVALPYRPWPQATELFMPKASPPEKRSLPLATREALWALAFLAIPLAFFLFIRIWPAFQALWLSLFSWHADPDQRSFVGLEHYHKMLDDPNLRKALQNTLLYTLLGVPTQMALGLLIALMLNAITRLRDLFRAIYFAPYVTPAAAIAWVFSWMLSPNFGIVNEILGWFGIPPQPFLTKPSQALATVTMVVVWQNLGFQVVLFLAGLQNIPRDYYEAARIDGASPFQLFRHITLPLLNPVMVFSAVIGTIGFLQLFTQVVNLNFTDQGGPLGSTLTLALYIYQQAFARFDLGYAAAITVLLFALILVITLLQLRLLSRRVEY</sequence>
<dbReference type="SUPFAM" id="SSF161098">
    <property type="entry name" value="MetI-like"/>
    <property type="match status" value="1"/>
</dbReference>
<evidence type="ECO:0000256" key="7">
    <source>
        <dbReference type="RuleBase" id="RU363032"/>
    </source>
</evidence>
<dbReference type="Gene3D" id="1.10.3720.10">
    <property type="entry name" value="MetI-like"/>
    <property type="match status" value="1"/>
</dbReference>
<feature type="transmembrane region" description="Helical" evidence="7">
    <location>
        <begin position="241"/>
        <end position="261"/>
    </location>
</feature>
<dbReference type="CDD" id="cd06261">
    <property type="entry name" value="TM_PBP2"/>
    <property type="match status" value="1"/>
</dbReference>
<dbReference type="GO" id="GO:0055085">
    <property type="term" value="P:transmembrane transport"/>
    <property type="evidence" value="ECO:0007669"/>
    <property type="project" value="InterPro"/>
</dbReference>
<feature type="transmembrane region" description="Helical" evidence="7">
    <location>
        <begin position="188"/>
        <end position="210"/>
    </location>
</feature>
<dbReference type="Proteomes" id="UP000265800">
    <property type="component" value="Unassembled WGS sequence"/>
</dbReference>
<feature type="transmembrane region" description="Helical" evidence="7">
    <location>
        <begin position="41"/>
        <end position="61"/>
    </location>
</feature>
<dbReference type="InterPro" id="IPR035906">
    <property type="entry name" value="MetI-like_sf"/>
</dbReference>
<dbReference type="GO" id="GO:0005886">
    <property type="term" value="C:plasma membrane"/>
    <property type="evidence" value="ECO:0007669"/>
    <property type="project" value="UniProtKB-SubCell"/>
</dbReference>
<evidence type="ECO:0000256" key="3">
    <source>
        <dbReference type="ARBA" id="ARBA00022475"/>
    </source>
</evidence>
<keyword evidence="5 7" id="KW-1133">Transmembrane helix</keyword>
<dbReference type="PANTHER" id="PTHR30193:SF37">
    <property type="entry name" value="INNER MEMBRANE ABC TRANSPORTER PERMEASE PROTEIN YCJO"/>
    <property type="match status" value="1"/>
</dbReference>
<name>A0A399EQV9_9DEIN</name>
<dbReference type="AlphaFoldDB" id="A0A399EQV9"/>
<comment type="caution">
    <text evidence="9">The sequence shown here is derived from an EMBL/GenBank/DDBJ whole genome shotgun (WGS) entry which is preliminary data.</text>
</comment>
<evidence type="ECO:0000313" key="9">
    <source>
        <dbReference type="EMBL" id="RIH87024.1"/>
    </source>
</evidence>
<dbReference type="Pfam" id="PF00528">
    <property type="entry name" value="BPD_transp_1"/>
    <property type="match status" value="1"/>
</dbReference>
<evidence type="ECO:0000256" key="1">
    <source>
        <dbReference type="ARBA" id="ARBA00004651"/>
    </source>
</evidence>
<keyword evidence="4 7" id="KW-0812">Transmembrane</keyword>
<comment type="subcellular location">
    <subcellularLocation>
        <location evidence="1 7">Cell membrane</location>
        <topology evidence="1 7">Multi-pass membrane protein</topology>
    </subcellularLocation>
</comment>
<dbReference type="PROSITE" id="PS50928">
    <property type="entry name" value="ABC_TM1"/>
    <property type="match status" value="1"/>
</dbReference>
<gene>
    <name evidence="9" type="primary">lacF_3</name>
    <name evidence="9" type="ORF">Mlute_01101</name>
</gene>
<keyword evidence="10" id="KW-1185">Reference proteome</keyword>
<comment type="similarity">
    <text evidence="7">Belongs to the binding-protein-dependent transport system permease family.</text>
</comment>
<evidence type="ECO:0000256" key="2">
    <source>
        <dbReference type="ARBA" id="ARBA00022448"/>
    </source>
</evidence>
<dbReference type="InterPro" id="IPR000515">
    <property type="entry name" value="MetI-like"/>
</dbReference>
<dbReference type="PANTHER" id="PTHR30193">
    <property type="entry name" value="ABC TRANSPORTER PERMEASE PROTEIN"/>
    <property type="match status" value="1"/>
</dbReference>
<feature type="transmembrane region" description="Helical" evidence="7">
    <location>
        <begin position="139"/>
        <end position="160"/>
    </location>
</feature>
<dbReference type="EMBL" id="QWKZ01000026">
    <property type="protein sequence ID" value="RIH87024.1"/>
    <property type="molecule type" value="Genomic_DNA"/>
</dbReference>
<keyword evidence="2 7" id="KW-0813">Transport</keyword>
<protein>
    <submittedName>
        <fullName evidence="9">Lactose transport system permease protein LacF</fullName>
    </submittedName>
</protein>
<proteinExistence type="inferred from homology"/>
<evidence type="ECO:0000259" key="8">
    <source>
        <dbReference type="PROSITE" id="PS50928"/>
    </source>
</evidence>
<evidence type="ECO:0000256" key="5">
    <source>
        <dbReference type="ARBA" id="ARBA00022989"/>
    </source>
</evidence>
<keyword evidence="6 7" id="KW-0472">Membrane</keyword>
<accession>A0A399EQV9</accession>
<organism evidence="9 10">
    <name type="scientific">Meiothermus luteus</name>
    <dbReference type="NCBI Taxonomy" id="2026184"/>
    <lineage>
        <taxon>Bacteria</taxon>
        <taxon>Thermotogati</taxon>
        <taxon>Deinococcota</taxon>
        <taxon>Deinococci</taxon>
        <taxon>Thermales</taxon>
        <taxon>Thermaceae</taxon>
        <taxon>Meiothermus</taxon>
    </lineage>
</organism>